<dbReference type="EMBL" id="JAMKFB020000008">
    <property type="protein sequence ID" value="KAL0185546.1"/>
    <property type="molecule type" value="Genomic_DNA"/>
</dbReference>
<name>A0ABD0QH74_CIRMR</name>
<dbReference type="Pfam" id="PF24770">
    <property type="entry name" value="Ig-CFAP74_2"/>
    <property type="match status" value="1"/>
</dbReference>
<dbReference type="InterPro" id="IPR056306">
    <property type="entry name" value="Ig-CFAP74_2nd"/>
</dbReference>
<evidence type="ECO:0000313" key="2">
    <source>
        <dbReference type="EMBL" id="KAL0185546.1"/>
    </source>
</evidence>
<organism evidence="2 3">
    <name type="scientific">Cirrhinus mrigala</name>
    <name type="common">Mrigala</name>
    <dbReference type="NCBI Taxonomy" id="683832"/>
    <lineage>
        <taxon>Eukaryota</taxon>
        <taxon>Metazoa</taxon>
        <taxon>Chordata</taxon>
        <taxon>Craniata</taxon>
        <taxon>Vertebrata</taxon>
        <taxon>Euteleostomi</taxon>
        <taxon>Actinopterygii</taxon>
        <taxon>Neopterygii</taxon>
        <taxon>Teleostei</taxon>
        <taxon>Ostariophysi</taxon>
        <taxon>Cypriniformes</taxon>
        <taxon>Cyprinidae</taxon>
        <taxon>Labeoninae</taxon>
        <taxon>Labeonini</taxon>
        <taxon>Cirrhinus</taxon>
    </lineage>
</organism>
<dbReference type="Proteomes" id="UP001529510">
    <property type="component" value="Unassembled WGS sequence"/>
</dbReference>
<gene>
    <name evidence="2" type="ORF">M9458_017216</name>
</gene>
<dbReference type="AlphaFoldDB" id="A0ABD0QH74"/>
<keyword evidence="3" id="KW-1185">Reference proteome</keyword>
<dbReference type="Gene3D" id="2.60.40.10">
    <property type="entry name" value="Immunoglobulins"/>
    <property type="match status" value="1"/>
</dbReference>
<comment type="caution">
    <text evidence="2">The sequence shown here is derived from an EMBL/GenBank/DDBJ whole genome shotgun (WGS) entry which is preliminary data.</text>
</comment>
<sequence length="53" mass="5742">MVVDQCLVDFGTHVVGQQVSRVITLTNRGAVGTDYILSPITTGPLQQTFECTM</sequence>
<feature type="domain" description="CFAP74 second Ig-like" evidence="1">
    <location>
        <begin position="3"/>
        <end position="41"/>
    </location>
</feature>
<accession>A0ABD0QH74</accession>
<dbReference type="InterPro" id="IPR013783">
    <property type="entry name" value="Ig-like_fold"/>
</dbReference>
<proteinExistence type="predicted"/>
<reference evidence="2 3" key="1">
    <citation type="submission" date="2024-05" db="EMBL/GenBank/DDBJ databases">
        <title>Genome sequencing and assembly of Indian major carp, Cirrhinus mrigala (Hamilton, 1822).</title>
        <authorList>
            <person name="Mohindra V."/>
            <person name="Chowdhury L.M."/>
            <person name="Lal K."/>
            <person name="Jena J.K."/>
        </authorList>
    </citation>
    <scope>NUCLEOTIDE SEQUENCE [LARGE SCALE GENOMIC DNA]</scope>
    <source>
        <strain evidence="2">CM1030</strain>
        <tissue evidence="2">Blood</tissue>
    </source>
</reference>
<evidence type="ECO:0000313" key="3">
    <source>
        <dbReference type="Proteomes" id="UP001529510"/>
    </source>
</evidence>
<evidence type="ECO:0000259" key="1">
    <source>
        <dbReference type="Pfam" id="PF24770"/>
    </source>
</evidence>
<protein>
    <recommendedName>
        <fullName evidence="1">CFAP74 second Ig-like domain-containing protein</fullName>
    </recommendedName>
</protein>
<feature type="non-terminal residue" evidence="2">
    <location>
        <position position="53"/>
    </location>
</feature>